<dbReference type="Pfam" id="PF15617">
    <property type="entry name" value="C-C_Bond_Lyase"/>
    <property type="match status" value="1"/>
</dbReference>
<keyword evidence="1" id="KW-1133">Transmembrane helix</keyword>
<gene>
    <name evidence="2" type="ORF">DKK76_01635</name>
</gene>
<dbReference type="EMBL" id="QGLM01000005">
    <property type="protein sequence ID" value="PXY96519.1"/>
    <property type="molecule type" value="Genomic_DNA"/>
</dbReference>
<dbReference type="Proteomes" id="UP000247838">
    <property type="component" value="Unassembled WGS sequence"/>
</dbReference>
<reference evidence="2 3" key="1">
    <citation type="submission" date="2018-05" db="EMBL/GenBank/DDBJ databases">
        <title>Reference genomes for bee gut microbiota database.</title>
        <authorList>
            <person name="Ellegaard K.M."/>
        </authorList>
    </citation>
    <scope>NUCLEOTIDE SEQUENCE [LARGE SCALE GENOMIC DNA]</scope>
    <source>
        <strain evidence="2 3">ESL0167</strain>
    </source>
</reference>
<comment type="caution">
    <text evidence="2">The sequence shown here is derived from an EMBL/GenBank/DDBJ whole genome shotgun (WGS) entry which is preliminary data.</text>
</comment>
<proteinExistence type="predicted"/>
<evidence type="ECO:0000256" key="1">
    <source>
        <dbReference type="SAM" id="Phobius"/>
    </source>
</evidence>
<keyword evidence="1" id="KW-0472">Membrane</keyword>
<organism evidence="2 3">
    <name type="scientific">Frischella perrara</name>
    <dbReference type="NCBI Taxonomy" id="1267021"/>
    <lineage>
        <taxon>Bacteria</taxon>
        <taxon>Pseudomonadati</taxon>
        <taxon>Pseudomonadota</taxon>
        <taxon>Gammaproteobacteria</taxon>
        <taxon>Orbales</taxon>
        <taxon>Orbaceae</taxon>
        <taxon>Frischella</taxon>
    </lineage>
</organism>
<evidence type="ECO:0000313" key="2">
    <source>
        <dbReference type="EMBL" id="PXY96519.1"/>
    </source>
</evidence>
<feature type="transmembrane region" description="Helical" evidence="1">
    <location>
        <begin position="47"/>
        <end position="73"/>
    </location>
</feature>
<protein>
    <submittedName>
        <fullName evidence="2">Uncharacterized protein</fullName>
    </submittedName>
</protein>
<sequence>MFIMWLKYHCYQIHYQPPCRYRILLLHIVSNDLVNGIRLRRHKNMTLYDGPVVCLIKMLVVIFAQNGFLSYIANVRTFFRQ</sequence>
<dbReference type="InterPro" id="IPR039480">
    <property type="entry name" value="C-C_Bond_Lyase-like"/>
</dbReference>
<dbReference type="AlphaFoldDB" id="A0A318MT79"/>
<name>A0A318MT79_FRIPE</name>
<evidence type="ECO:0000313" key="3">
    <source>
        <dbReference type="Proteomes" id="UP000247838"/>
    </source>
</evidence>
<accession>A0A318MT79</accession>
<keyword evidence="1" id="KW-0812">Transmembrane</keyword>